<evidence type="ECO:0000313" key="3">
    <source>
        <dbReference type="Proteomes" id="UP000192578"/>
    </source>
</evidence>
<gene>
    <name evidence="2" type="ORF">BV898_05523</name>
</gene>
<dbReference type="AlphaFoldDB" id="A0A1W0WZ51"/>
<evidence type="ECO:0000256" key="1">
    <source>
        <dbReference type="SAM" id="MobiDB-lite"/>
    </source>
</evidence>
<feature type="region of interest" description="Disordered" evidence="1">
    <location>
        <begin position="1"/>
        <end position="34"/>
    </location>
</feature>
<name>A0A1W0WZ51_HYPEX</name>
<feature type="region of interest" description="Disordered" evidence="1">
    <location>
        <begin position="61"/>
        <end position="80"/>
    </location>
</feature>
<protein>
    <submittedName>
        <fullName evidence="2">Uncharacterized protein</fullName>
    </submittedName>
</protein>
<sequence>MSALYAPALLRTIPPRNDGKETEREKRKTETMTTTTAGDLTDLRERLLLVRELFRDVNPGKKEEKSTRCVCGTPMNKSRI</sequence>
<reference evidence="3" key="1">
    <citation type="submission" date="2017-01" db="EMBL/GenBank/DDBJ databases">
        <title>Comparative genomics of anhydrobiosis in the tardigrade Hypsibius dujardini.</title>
        <authorList>
            <person name="Yoshida Y."/>
            <person name="Koutsovoulos G."/>
            <person name="Laetsch D."/>
            <person name="Stevens L."/>
            <person name="Kumar S."/>
            <person name="Horikawa D."/>
            <person name="Ishino K."/>
            <person name="Komine S."/>
            <person name="Tomita M."/>
            <person name="Blaxter M."/>
            <person name="Arakawa K."/>
        </authorList>
    </citation>
    <scope>NUCLEOTIDE SEQUENCE [LARGE SCALE GENOMIC DNA]</scope>
    <source>
        <strain evidence="3">Z151</strain>
    </source>
</reference>
<proteinExistence type="predicted"/>
<keyword evidence="3" id="KW-1185">Reference proteome</keyword>
<feature type="compositionally biased region" description="Basic and acidic residues" evidence="1">
    <location>
        <begin position="17"/>
        <end position="30"/>
    </location>
</feature>
<evidence type="ECO:0000313" key="2">
    <source>
        <dbReference type="EMBL" id="OQV20478.1"/>
    </source>
</evidence>
<accession>A0A1W0WZ51</accession>
<dbReference type="EMBL" id="MTYJ01000030">
    <property type="protein sequence ID" value="OQV20478.1"/>
    <property type="molecule type" value="Genomic_DNA"/>
</dbReference>
<dbReference type="Proteomes" id="UP000192578">
    <property type="component" value="Unassembled WGS sequence"/>
</dbReference>
<comment type="caution">
    <text evidence="2">The sequence shown here is derived from an EMBL/GenBank/DDBJ whole genome shotgun (WGS) entry which is preliminary data.</text>
</comment>
<organism evidence="2 3">
    <name type="scientific">Hypsibius exemplaris</name>
    <name type="common">Freshwater tardigrade</name>
    <dbReference type="NCBI Taxonomy" id="2072580"/>
    <lineage>
        <taxon>Eukaryota</taxon>
        <taxon>Metazoa</taxon>
        <taxon>Ecdysozoa</taxon>
        <taxon>Tardigrada</taxon>
        <taxon>Eutardigrada</taxon>
        <taxon>Parachela</taxon>
        <taxon>Hypsibioidea</taxon>
        <taxon>Hypsibiidae</taxon>
        <taxon>Hypsibius</taxon>
    </lineage>
</organism>